<feature type="domain" description="OmpR/PhoB-type" evidence="6">
    <location>
        <begin position="348"/>
        <end position="443"/>
    </location>
</feature>
<dbReference type="Proteomes" id="UP000253094">
    <property type="component" value="Unassembled WGS sequence"/>
</dbReference>
<evidence type="ECO:0000313" key="7">
    <source>
        <dbReference type="EMBL" id="RCG29892.1"/>
    </source>
</evidence>
<evidence type="ECO:0000256" key="1">
    <source>
        <dbReference type="ARBA" id="ARBA00005820"/>
    </source>
</evidence>
<dbReference type="Pfam" id="PF03704">
    <property type="entry name" value="BTAD"/>
    <property type="match status" value="1"/>
</dbReference>
<dbReference type="GO" id="GO:0000160">
    <property type="term" value="P:phosphorelay signal transduction system"/>
    <property type="evidence" value="ECO:0007669"/>
    <property type="project" value="InterPro"/>
</dbReference>
<keyword evidence="3 5" id="KW-0238">DNA-binding</keyword>
<reference evidence="7 8" key="1">
    <citation type="submission" date="2018-06" db="EMBL/GenBank/DDBJ databases">
        <title>Sphaerisporangium craniellae sp. nov., isolated from a marine sponge in the South China Sea.</title>
        <authorList>
            <person name="Li L."/>
        </authorList>
    </citation>
    <scope>NUCLEOTIDE SEQUENCE [LARGE SCALE GENOMIC DNA]</scope>
    <source>
        <strain evidence="7 8">CCTCC AA 208026</strain>
    </source>
</reference>
<dbReference type="GO" id="GO:0006355">
    <property type="term" value="P:regulation of DNA-templated transcription"/>
    <property type="evidence" value="ECO:0007669"/>
    <property type="project" value="InterPro"/>
</dbReference>
<dbReference type="Gene3D" id="1.10.10.10">
    <property type="entry name" value="Winged helix-like DNA-binding domain superfamily/Winged helix DNA-binding domain"/>
    <property type="match status" value="1"/>
</dbReference>
<name>A0A367FJ93_9ACTN</name>
<organism evidence="7 8">
    <name type="scientific">Sphaerisporangium album</name>
    <dbReference type="NCBI Taxonomy" id="509200"/>
    <lineage>
        <taxon>Bacteria</taxon>
        <taxon>Bacillati</taxon>
        <taxon>Actinomycetota</taxon>
        <taxon>Actinomycetes</taxon>
        <taxon>Streptosporangiales</taxon>
        <taxon>Streptosporangiaceae</taxon>
        <taxon>Sphaerisporangium</taxon>
    </lineage>
</organism>
<dbReference type="Gene3D" id="3.30.470.20">
    <property type="entry name" value="ATP-grasp fold, B domain"/>
    <property type="match status" value="1"/>
</dbReference>
<dbReference type="Pfam" id="PF00486">
    <property type="entry name" value="Trans_reg_C"/>
    <property type="match status" value="1"/>
</dbReference>
<evidence type="ECO:0000256" key="5">
    <source>
        <dbReference type="PROSITE-ProRule" id="PRU01091"/>
    </source>
</evidence>
<comment type="caution">
    <text evidence="7">The sequence shown here is derived from an EMBL/GenBank/DDBJ whole genome shotgun (WGS) entry which is preliminary data.</text>
</comment>
<dbReference type="SMART" id="SM00862">
    <property type="entry name" value="Trans_reg_C"/>
    <property type="match status" value="1"/>
</dbReference>
<proteinExistence type="inferred from homology"/>
<keyword evidence="2" id="KW-0805">Transcription regulation</keyword>
<dbReference type="SMART" id="SM01043">
    <property type="entry name" value="BTAD"/>
    <property type="match status" value="1"/>
</dbReference>
<evidence type="ECO:0000256" key="2">
    <source>
        <dbReference type="ARBA" id="ARBA00023015"/>
    </source>
</evidence>
<accession>A0A367FJ93</accession>
<keyword evidence="8" id="KW-1185">Reference proteome</keyword>
<dbReference type="CDD" id="cd00383">
    <property type="entry name" value="trans_reg_C"/>
    <property type="match status" value="1"/>
</dbReference>
<dbReference type="SUPFAM" id="SSF46894">
    <property type="entry name" value="C-terminal effector domain of the bipartite response regulators"/>
    <property type="match status" value="1"/>
</dbReference>
<gene>
    <name evidence="7" type="ORF">DQ384_17110</name>
</gene>
<dbReference type="AlphaFoldDB" id="A0A367FJ93"/>
<dbReference type="PROSITE" id="PS51755">
    <property type="entry name" value="OMPR_PHOB"/>
    <property type="match status" value="1"/>
</dbReference>
<evidence type="ECO:0000256" key="4">
    <source>
        <dbReference type="ARBA" id="ARBA00023163"/>
    </source>
</evidence>
<dbReference type="EMBL" id="QOIL01000009">
    <property type="protein sequence ID" value="RCG29892.1"/>
    <property type="molecule type" value="Genomic_DNA"/>
</dbReference>
<dbReference type="OrthoDB" id="9794735at2"/>
<dbReference type="Gene3D" id="1.25.40.10">
    <property type="entry name" value="Tetratricopeptide repeat domain"/>
    <property type="match status" value="1"/>
</dbReference>
<comment type="similarity">
    <text evidence="1">Belongs to the AfsR/DnrI/RedD regulatory family.</text>
</comment>
<dbReference type="InterPro" id="IPR011990">
    <property type="entry name" value="TPR-like_helical_dom_sf"/>
</dbReference>
<evidence type="ECO:0000259" key="6">
    <source>
        <dbReference type="PROSITE" id="PS51755"/>
    </source>
</evidence>
<dbReference type="InterPro" id="IPR005158">
    <property type="entry name" value="BTAD"/>
</dbReference>
<dbReference type="CDD" id="cd15831">
    <property type="entry name" value="BTAD"/>
    <property type="match status" value="1"/>
</dbReference>
<evidence type="ECO:0000313" key="8">
    <source>
        <dbReference type="Proteomes" id="UP000253094"/>
    </source>
</evidence>
<keyword evidence="4" id="KW-0804">Transcription</keyword>
<protein>
    <recommendedName>
        <fullName evidence="6">OmpR/PhoB-type domain-containing protein</fullName>
    </recommendedName>
</protein>
<evidence type="ECO:0000256" key="3">
    <source>
        <dbReference type="ARBA" id="ARBA00023125"/>
    </source>
</evidence>
<sequence>MPAGGPGVTWHLPEETDPAIPLPCVVLADRAGLTEFAALQRGLRTLGVPSLRIDVGSIADLRVFTLHEDGSLTVDGRRVIPTVTWVRHFSPRAVPPGHGSAPALFRAESWCGLVDQVSSLSAVHLPGGADPGRLVQLDGAARAGIRIPRTIVTTHPGAASADLSSDRVIVKALHRHFVEPAPGTLEGIFPEIVDGAAARHLAVRDVPMIVQEYVEHQAELRVYYVNGEIRAFRVGKSSPEALWRDAASVTVSPVPVPEPVEKAVRTLTELWGLRYGAFDFLLTGDGPVFLEVNPDGDWRWFESRAGVDDVSISALSMVRTLHRQAARKGPSAIDLAGFLALGTDRAGHARARTPSMDACLLGPLEIRVNDASVHLSARKARLLAAILLSRPNQVVPTDQLLDSLWDERPPPTARKNLQVHVSALRRKIGDRITYEGWGYRLDAGPDDLDLLRFRDLACAARDTRRKGDADAALTLLHYATRLWRGRPLAEFRGVRLIDEVVGRYTELYLTINEDWAELEIERGRHIEVLNGLDDLVPFFPGRERLVAARMTALAGCGRAPEALSQFETVRLYLAAELGITPSPVLRNLYEEILRGDAPCRPGAVTGRTATPYRRLSGLF</sequence>
<dbReference type="InterPro" id="IPR036388">
    <property type="entry name" value="WH-like_DNA-bd_sf"/>
</dbReference>
<dbReference type="SUPFAM" id="SSF48452">
    <property type="entry name" value="TPR-like"/>
    <property type="match status" value="1"/>
</dbReference>
<dbReference type="SUPFAM" id="SSF56059">
    <property type="entry name" value="Glutathione synthetase ATP-binding domain-like"/>
    <property type="match status" value="1"/>
</dbReference>
<dbReference type="PANTHER" id="PTHR35807">
    <property type="entry name" value="TRANSCRIPTIONAL REGULATOR REDD-RELATED"/>
    <property type="match status" value="1"/>
</dbReference>
<dbReference type="PANTHER" id="PTHR35807:SF1">
    <property type="entry name" value="TRANSCRIPTIONAL REGULATOR REDD"/>
    <property type="match status" value="1"/>
</dbReference>
<feature type="DNA-binding region" description="OmpR/PhoB-type" evidence="5">
    <location>
        <begin position="348"/>
        <end position="443"/>
    </location>
</feature>
<dbReference type="InterPro" id="IPR016032">
    <property type="entry name" value="Sig_transdc_resp-reg_C-effctor"/>
</dbReference>
<dbReference type="GO" id="GO:0003677">
    <property type="term" value="F:DNA binding"/>
    <property type="evidence" value="ECO:0007669"/>
    <property type="project" value="UniProtKB-UniRule"/>
</dbReference>
<dbReference type="InterPro" id="IPR051677">
    <property type="entry name" value="AfsR-DnrI-RedD_regulator"/>
</dbReference>
<dbReference type="InterPro" id="IPR001867">
    <property type="entry name" value="OmpR/PhoB-type_DNA-bd"/>
</dbReference>